<accession>A0A0R2H502</accession>
<evidence type="ECO:0000313" key="4">
    <source>
        <dbReference type="Proteomes" id="UP000051841"/>
    </source>
</evidence>
<keyword evidence="4" id="KW-1185">Reference proteome</keyword>
<dbReference type="InterPro" id="IPR036291">
    <property type="entry name" value="NAD(P)-bd_dom_sf"/>
</dbReference>
<dbReference type="SUPFAM" id="SSF116726">
    <property type="entry name" value="TrkA C-terminal domain-like"/>
    <property type="match status" value="1"/>
</dbReference>
<protein>
    <submittedName>
        <fullName evidence="3">Potassium uptake protein, K+ transporter (Trk) family</fullName>
    </submittedName>
</protein>
<dbReference type="Proteomes" id="UP000051841">
    <property type="component" value="Unassembled WGS sequence"/>
</dbReference>
<organism evidence="3 4">
    <name type="scientific">Kandleria vitulina DSM 20405</name>
    <dbReference type="NCBI Taxonomy" id="1410657"/>
    <lineage>
        <taxon>Bacteria</taxon>
        <taxon>Bacillati</taxon>
        <taxon>Bacillota</taxon>
        <taxon>Erysipelotrichia</taxon>
        <taxon>Erysipelotrichales</taxon>
        <taxon>Coprobacillaceae</taxon>
        <taxon>Kandleria</taxon>
    </lineage>
</organism>
<evidence type="ECO:0000259" key="2">
    <source>
        <dbReference type="PROSITE" id="PS51202"/>
    </source>
</evidence>
<proteinExistence type="predicted"/>
<sequence length="232" mass="26065">MSLLAKEEIMAKQKQVAILGLGVFGSTLAETLSDYGVEVLAIDNNEQCVDRIKDNVTRAAIADVTDKDQMLELGVNEFDTVVVSISKHFEESVLATMILKEFGVPNIIVKARTKRKKVILEKVGADVVVNVEKDMANKVAKTLLRRSIVDIVELDEEYSIVEIHTPNSWIGKDLKTLNVRQEYGMNIVGVRCDADEKMNMDFTADYIVKPSDHFLVVAKTEEVEQWDYLTKN</sequence>
<gene>
    <name evidence="3" type="ORF">IV49_GL001300</name>
</gene>
<dbReference type="InterPro" id="IPR003148">
    <property type="entry name" value="RCK_N"/>
</dbReference>
<dbReference type="PANTHER" id="PTHR43833:SF7">
    <property type="entry name" value="KTR SYSTEM POTASSIUM UPTAKE PROTEIN C"/>
    <property type="match status" value="1"/>
</dbReference>
<dbReference type="PROSITE" id="PS51202">
    <property type="entry name" value="RCK_C"/>
    <property type="match status" value="1"/>
</dbReference>
<feature type="domain" description="RCK C-terminal" evidence="2">
    <location>
        <begin position="146"/>
        <end position="232"/>
    </location>
</feature>
<dbReference type="GO" id="GO:0006813">
    <property type="term" value="P:potassium ion transport"/>
    <property type="evidence" value="ECO:0007669"/>
    <property type="project" value="InterPro"/>
</dbReference>
<dbReference type="SUPFAM" id="SSF51735">
    <property type="entry name" value="NAD(P)-binding Rossmann-fold domains"/>
    <property type="match status" value="1"/>
</dbReference>
<dbReference type="Pfam" id="PF02254">
    <property type="entry name" value="TrkA_N"/>
    <property type="match status" value="1"/>
</dbReference>
<evidence type="ECO:0000313" key="3">
    <source>
        <dbReference type="EMBL" id="KRN47888.1"/>
    </source>
</evidence>
<dbReference type="InterPro" id="IPR050721">
    <property type="entry name" value="Trk_Ktr_HKT_K-transport"/>
</dbReference>
<dbReference type="PANTHER" id="PTHR43833">
    <property type="entry name" value="POTASSIUM CHANNEL PROTEIN 2-RELATED-RELATED"/>
    <property type="match status" value="1"/>
</dbReference>
<dbReference type="AlphaFoldDB" id="A0A0R2H502"/>
<dbReference type="PATRIC" id="fig|1410657.5.peg.1344"/>
<dbReference type="InterPro" id="IPR006037">
    <property type="entry name" value="RCK_C"/>
</dbReference>
<dbReference type="InterPro" id="IPR036721">
    <property type="entry name" value="RCK_C_sf"/>
</dbReference>
<evidence type="ECO:0000259" key="1">
    <source>
        <dbReference type="PROSITE" id="PS51201"/>
    </source>
</evidence>
<dbReference type="PROSITE" id="PS51201">
    <property type="entry name" value="RCK_N"/>
    <property type="match status" value="1"/>
</dbReference>
<dbReference type="GO" id="GO:0008324">
    <property type="term" value="F:monoatomic cation transmembrane transporter activity"/>
    <property type="evidence" value="ECO:0007669"/>
    <property type="project" value="InterPro"/>
</dbReference>
<dbReference type="EMBL" id="JQBL01000033">
    <property type="protein sequence ID" value="KRN47888.1"/>
    <property type="molecule type" value="Genomic_DNA"/>
</dbReference>
<dbReference type="Gene3D" id="3.30.70.1450">
    <property type="entry name" value="Regulator of K+ conductance, C-terminal domain"/>
    <property type="match status" value="1"/>
</dbReference>
<reference evidence="3 4" key="1">
    <citation type="journal article" date="2015" name="Genome Announc.">
        <title>Expanding the biotechnology potential of lactobacilli through comparative genomics of 213 strains and associated genera.</title>
        <authorList>
            <person name="Sun Z."/>
            <person name="Harris H.M."/>
            <person name="McCann A."/>
            <person name="Guo C."/>
            <person name="Argimon S."/>
            <person name="Zhang W."/>
            <person name="Yang X."/>
            <person name="Jeffery I.B."/>
            <person name="Cooney J.C."/>
            <person name="Kagawa T.F."/>
            <person name="Liu W."/>
            <person name="Song Y."/>
            <person name="Salvetti E."/>
            <person name="Wrobel A."/>
            <person name="Rasinkangas P."/>
            <person name="Parkhill J."/>
            <person name="Rea M.C."/>
            <person name="O'Sullivan O."/>
            <person name="Ritari J."/>
            <person name="Douillard F.P."/>
            <person name="Paul Ross R."/>
            <person name="Yang R."/>
            <person name="Briner A.E."/>
            <person name="Felis G.E."/>
            <person name="de Vos W.M."/>
            <person name="Barrangou R."/>
            <person name="Klaenhammer T.R."/>
            <person name="Caufield P.W."/>
            <person name="Cui Y."/>
            <person name="Zhang H."/>
            <person name="O'Toole P.W."/>
        </authorList>
    </citation>
    <scope>NUCLEOTIDE SEQUENCE [LARGE SCALE GENOMIC DNA]</scope>
    <source>
        <strain evidence="3 4">DSM 20405</strain>
    </source>
</reference>
<dbReference type="Gene3D" id="3.40.50.720">
    <property type="entry name" value="NAD(P)-binding Rossmann-like Domain"/>
    <property type="match status" value="1"/>
</dbReference>
<feature type="domain" description="RCK N-terminal" evidence="1">
    <location>
        <begin position="13"/>
        <end position="129"/>
    </location>
</feature>
<dbReference type="Pfam" id="PF02080">
    <property type="entry name" value="TrkA_C"/>
    <property type="match status" value="1"/>
</dbReference>
<comment type="caution">
    <text evidence="3">The sequence shown here is derived from an EMBL/GenBank/DDBJ whole genome shotgun (WGS) entry which is preliminary data.</text>
</comment>
<name>A0A0R2H502_9FIRM</name>